<dbReference type="RefSeq" id="WP_189082445.1">
    <property type="nucleotide sequence ID" value="NZ_BMMX01000047.1"/>
</dbReference>
<dbReference type="InterPro" id="IPR002347">
    <property type="entry name" value="SDR_fam"/>
</dbReference>
<dbReference type="PANTHER" id="PTHR48107">
    <property type="entry name" value="NADPH-DEPENDENT ALDEHYDE REDUCTASE-LIKE PROTEIN, CHLOROPLASTIC-RELATED"/>
    <property type="match status" value="1"/>
</dbReference>
<protein>
    <submittedName>
        <fullName evidence="3">Short-chain dehydrogenase</fullName>
    </submittedName>
</protein>
<dbReference type="Gene3D" id="3.40.50.720">
    <property type="entry name" value="NAD(P)-binding Rossmann-like Domain"/>
    <property type="match status" value="1"/>
</dbReference>
<sequence length="250" mass="25860">MRLDITGKTVVVTGAAQGIGRALALGLAAEGARVAVLARDRKRAQAVVDDITGLPGSRPALALEADVSDDGQMRTAATELTREFGGLDVLINNAGWMGGRQRVLDTDPAVLDRGLRSNLIGNYIATKHFAPIMIGSGGGRIVFMTTGAQLAPGGAAYAGAKAAVEVLTNVVHQELRDQGVRTVAIAPGLTETEGMKDVVTPEHLARVAATYPHGRVGQPEDLVGLVAFLCSDASQHLSGTVIKVRPTVGA</sequence>
<dbReference type="EMBL" id="BMMX01000047">
    <property type="protein sequence ID" value="GGL15193.1"/>
    <property type="molecule type" value="Genomic_DNA"/>
</dbReference>
<keyword evidence="4" id="KW-1185">Reference proteome</keyword>
<evidence type="ECO:0000256" key="1">
    <source>
        <dbReference type="ARBA" id="ARBA00006484"/>
    </source>
</evidence>
<proteinExistence type="inferred from homology"/>
<dbReference type="InterPro" id="IPR036291">
    <property type="entry name" value="NAD(P)-bd_dom_sf"/>
</dbReference>
<dbReference type="PRINTS" id="PR00081">
    <property type="entry name" value="GDHRDH"/>
</dbReference>
<accession>A0A8J3C758</accession>
<dbReference type="FunFam" id="3.40.50.720:FF:000084">
    <property type="entry name" value="Short-chain dehydrogenase reductase"/>
    <property type="match status" value="1"/>
</dbReference>
<dbReference type="Pfam" id="PF13561">
    <property type="entry name" value="adh_short_C2"/>
    <property type="match status" value="1"/>
</dbReference>
<keyword evidence="2" id="KW-0560">Oxidoreductase</keyword>
<dbReference type="CDD" id="cd05233">
    <property type="entry name" value="SDR_c"/>
    <property type="match status" value="1"/>
</dbReference>
<dbReference type="PRINTS" id="PR00080">
    <property type="entry name" value="SDRFAMILY"/>
</dbReference>
<reference evidence="3" key="1">
    <citation type="journal article" date="2014" name="Int. J. Syst. Evol. Microbiol.">
        <title>Complete genome sequence of Corynebacterium casei LMG S-19264T (=DSM 44701T), isolated from a smear-ripened cheese.</title>
        <authorList>
            <consortium name="US DOE Joint Genome Institute (JGI-PGF)"/>
            <person name="Walter F."/>
            <person name="Albersmeier A."/>
            <person name="Kalinowski J."/>
            <person name="Ruckert C."/>
        </authorList>
    </citation>
    <scope>NUCLEOTIDE SEQUENCE</scope>
    <source>
        <strain evidence="3">CGMCC 4.7299</strain>
    </source>
</reference>
<dbReference type="AlphaFoldDB" id="A0A8J3C758"/>
<dbReference type="Proteomes" id="UP000656042">
    <property type="component" value="Unassembled WGS sequence"/>
</dbReference>
<evidence type="ECO:0000313" key="3">
    <source>
        <dbReference type="EMBL" id="GGL15193.1"/>
    </source>
</evidence>
<dbReference type="PANTHER" id="PTHR48107:SF7">
    <property type="entry name" value="RE15974P"/>
    <property type="match status" value="1"/>
</dbReference>
<name>A0A8J3C758_9ACTN</name>
<reference evidence="3" key="2">
    <citation type="submission" date="2020-09" db="EMBL/GenBank/DDBJ databases">
        <authorList>
            <person name="Sun Q."/>
            <person name="Zhou Y."/>
        </authorList>
    </citation>
    <scope>NUCLEOTIDE SEQUENCE</scope>
    <source>
        <strain evidence="3">CGMCC 4.7299</strain>
    </source>
</reference>
<gene>
    <name evidence="3" type="ORF">GCM10012284_57300</name>
</gene>
<evidence type="ECO:0000313" key="4">
    <source>
        <dbReference type="Proteomes" id="UP000656042"/>
    </source>
</evidence>
<organism evidence="3 4">
    <name type="scientific">Mangrovihabitans endophyticus</name>
    <dbReference type="NCBI Taxonomy" id="1751298"/>
    <lineage>
        <taxon>Bacteria</taxon>
        <taxon>Bacillati</taxon>
        <taxon>Actinomycetota</taxon>
        <taxon>Actinomycetes</taxon>
        <taxon>Micromonosporales</taxon>
        <taxon>Micromonosporaceae</taxon>
        <taxon>Mangrovihabitans</taxon>
    </lineage>
</organism>
<comment type="similarity">
    <text evidence="1">Belongs to the short-chain dehydrogenases/reductases (SDR) family.</text>
</comment>
<evidence type="ECO:0000256" key="2">
    <source>
        <dbReference type="ARBA" id="ARBA00023002"/>
    </source>
</evidence>
<comment type="caution">
    <text evidence="3">The sequence shown here is derived from an EMBL/GenBank/DDBJ whole genome shotgun (WGS) entry which is preliminary data.</text>
</comment>
<dbReference type="SUPFAM" id="SSF51735">
    <property type="entry name" value="NAD(P)-binding Rossmann-fold domains"/>
    <property type="match status" value="1"/>
</dbReference>
<dbReference type="GO" id="GO:0016614">
    <property type="term" value="F:oxidoreductase activity, acting on CH-OH group of donors"/>
    <property type="evidence" value="ECO:0007669"/>
    <property type="project" value="UniProtKB-ARBA"/>
</dbReference>